<organism evidence="1 2">
    <name type="scientific">Bauhinia variegata</name>
    <name type="common">Purple orchid tree</name>
    <name type="synonym">Phanera variegata</name>
    <dbReference type="NCBI Taxonomy" id="167791"/>
    <lineage>
        <taxon>Eukaryota</taxon>
        <taxon>Viridiplantae</taxon>
        <taxon>Streptophyta</taxon>
        <taxon>Embryophyta</taxon>
        <taxon>Tracheophyta</taxon>
        <taxon>Spermatophyta</taxon>
        <taxon>Magnoliopsida</taxon>
        <taxon>eudicotyledons</taxon>
        <taxon>Gunneridae</taxon>
        <taxon>Pentapetalae</taxon>
        <taxon>rosids</taxon>
        <taxon>fabids</taxon>
        <taxon>Fabales</taxon>
        <taxon>Fabaceae</taxon>
        <taxon>Cercidoideae</taxon>
        <taxon>Cercideae</taxon>
        <taxon>Bauhiniinae</taxon>
        <taxon>Bauhinia</taxon>
    </lineage>
</organism>
<comment type="caution">
    <text evidence="1">The sequence shown here is derived from an EMBL/GenBank/DDBJ whole genome shotgun (WGS) entry which is preliminary data.</text>
</comment>
<protein>
    <submittedName>
        <fullName evidence="1">Uncharacterized protein</fullName>
    </submittedName>
</protein>
<proteinExistence type="predicted"/>
<name>A0ACB9KFA0_BAUVA</name>
<dbReference type="Proteomes" id="UP000828941">
    <property type="component" value="Chromosome 14"/>
</dbReference>
<accession>A0ACB9KFA0</accession>
<evidence type="ECO:0000313" key="2">
    <source>
        <dbReference type="Proteomes" id="UP000828941"/>
    </source>
</evidence>
<gene>
    <name evidence="1" type="ORF">L6164_035858</name>
</gene>
<keyword evidence="2" id="KW-1185">Reference proteome</keyword>
<reference evidence="1 2" key="1">
    <citation type="journal article" date="2022" name="DNA Res.">
        <title>Chromosomal-level genome assembly of the orchid tree Bauhinia variegata (Leguminosae; Cercidoideae) supports the allotetraploid origin hypothesis of Bauhinia.</title>
        <authorList>
            <person name="Zhong Y."/>
            <person name="Chen Y."/>
            <person name="Zheng D."/>
            <person name="Pang J."/>
            <person name="Liu Y."/>
            <person name="Luo S."/>
            <person name="Meng S."/>
            <person name="Qian L."/>
            <person name="Wei D."/>
            <person name="Dai S."/>
            <person name="Zhou R."/>
        </authorList>
    </citation>
    <scope>NUCLEOTIDE SEQUENCE [LARGE SCALE GENOMIC DNA]</scope>
    <source>
        <strain evidence="1">BV-YZ2020</strain>
    </source>
</reference>
<dbReference type="EMBL" id="CM039439">
    <property type="protein sequence ID" value="KAI4295858.1"/>
    <property type="molecule type" value="Genomic_DNA"/>
</dbReference>
<evidence type="ECO:0000313" key="1">
    <source>
        <dbReference type="EMBL" id="KAI4295858.1"/>
    </source>
</evidence>
<sequence length="134" mass="15195">MKGIYKYFTQIFVVKEREMEIGCPTDVKHVAHIGWDGHPESGPSWMNDFKAAPDFTTSLGNLSERRDHPNPMSLTAWSTQEFDRSAAHRPQERPTVPKKQKRKKKSSSSPKSGSRVPKPKPVYDETEATPTVEV</sequence>